<evidence type="ECO:0000256" key="1">
    <source>
        <dbReference type="ARBA" id="ARBA00007532"/>
    </source>
</evidence>
<feature type="binding site" evidence="5">
    <location>
        <position position="68"/>
    </location>
    <ligand>
        <name>FAD</name>
        <dbReference type="ChEBI" id="CHEBI:57692"/>
    </ligand>
</feature>
<dbReference type="InterPro" id="IPR050151">
    <property type="entry name" value="Class-I_Pyr_Nuc-Dis_Oxidored"/>
</dbReference>
<dbReference type="RefSeq" id="WP_141849992.1">
    <property type="nucleotide sequence ID" value="NZ_BAAAPR010000010.1"/>
</dbReference>
<dbReference type="SUPFAM" id="SSF51905">
    <property type="entry name" value="FAD/NAD(P)-binding domain"/>
    <property type="match status" value="1"/>
</dbReference>
<feature type="binding site" evidence="5">
    <location>
        <position position="223"/>
    </location>
    <ligand>
        <name>NAD(+)</name>
        <dbReference type="ChEBI" id="CHEBI:57540"/>
    </ligand>
</feature>
<keyword evidence="4 5" id="KW-0520">NAD</keyword>
<keyword evidence="11" id="KW-1185">Reference proteome</keyword>
<feature type="disulfide bond" description="Redox-active" evidence="6">
    <location>
        <begin position="59"/>
        <end position="64"/>
    </location>
</feature>
<gene>
    <name evidence="10" type="ORF">FB458_3960</name>
</gene>
<dbReference type="InterPro" id="IPR001100">
    <property type="entry name" value="Pyr_nuc-diS_OxRdtase"/>
</dbReference>
<dbReference type="PANTHER" id="PTHR22912">
    <property type="entry name" value="DISULFIDE OXIDOREDUCTASE"/>
    <property type="match status" value="1"/>
</dbReference>
<comment type="caution">
    <text evidence="10">The sequence shown here is derived from an EMBL/GenBank/DDBJ whole genome shotgun (WGS) entry which is preliminary data.</text>
</comment>
<feature type="binding site" evidence="5">
    <location>
        <position position="298"/>
    </location>
    <ligand>
        <name>NAD(+)</name>
        <dbReference type="ChEBI" id="CHEBI:57540"/>
    </ligand>
</feature>
<comment type="cofactor">
    <cofactor evidence="5">
        <name>FAD</name>
        <dbReference type="ChEBI" id="CHEBI:57692"/>
    </cofactor>
    <text evidence="5">Binds 1 FAD per subunit.</text>
</comment>
<dbReference type="OrthoDB" id="4797035at2"/>
<dbReference type="Pfam" id="PF07992">
    <property type="entry name" value="Pyr_redox_2"/>
    <property type="match status" value="1"/>
</dbReference>
<evidence type="ECO:0000259" key="9">
    <source>
        <dbReference type="Pfam" id="PF07992"/>
    </source>
</evidence>
<dbReference type="GO" id="GO:0004148">
    <property type="term" value="F:dihydrolipoyl dehydrogenase (NADH) activity"/>
    <property type="evidence" value="ECO:0007669"/>
    <property type="project" value="TreeGrafter"/>
</dbReference>
<proteinExistence type="inferred from homology"/>
<comment type="similarity">
    <text evidence="1">Belongs to the class-I pyridine nucleotide-disulfide oxidoreductase family.</text>
</comment>
<evidence type="ECO:0000256" key="6">
    <source>
        <dbReference type="PIRSR" id="PIRSR000350-4"/>
    </source>
</evidence>
<evidence type="ECO:0000256" key="2">
    <source>
        <dbReference type="ARBA" id="ARBA00022630"/>
    </source>
</evidence>
<name>A0A542E6A5_9MICO</name>
<evidence type="ECO:0000256" key="7">
    <source>
        <dbReference type="SAM" id="MobiDB-lite"/>
    </source>
</evidence>
<evidence type="ECO:0000256" key="4">
    <source>
        <dbReference type="ARBA" id="ARBA00023027"/>
    </source>
</evidence>
<sequence length="507" mass="53145">MPSGQQRRGQGQRGQQERDTWDVVVLGGGPAGENAADYAVRGTDRTAVIVESELVGGECSYWACMPSKALLRSVQVAEVARGLPGLAGRLSKRGLDVGAVLGRRDTFTSHLDDSGQVRWANGAGIDVLRGTARLAGPRTVEVTDAEGSTRTVTAREAVVLATGTRATVPDVPGLAEALPWTSRDVTNLHQVPKRVVVLGGGVVACEAATWLLGLGVEELTLVERGDHLLGRAEPFAGELVREALEARGARVLLGREVTRVTRESPRDKGIGHIAGGPVTVHLGRRGSVTADEVVVATGRTPNTADLGLEAVGLADAVAGNRGYVPVDDRLQVQGVTGQWLYAVGDVNGRALLTHMGKYQGRIAGAVIAARARGERAVGREYRDVASARAVPSVTFTSPEVASVGLTEAAARDAGVDVETVEYDLAAVAGASLLRDDYTGRAKLVVDRATDLLVGATFVGEGSAELLHSATVAIVGKVTLADLWHAVPSYPTVSEVWLRLLETRRTAS</sequence>
<dbReference type="AlphaFoldDB" id="A0A542E6A5"/>
<feature type="domain" description="Pyridine nucleotide-disulphide oxidoreductase dimerisation" evidence="8">
    <location>
        <begin position="390"/>
        <end position="496"/>
    </location>
</feature>
<dbReference type="InterPro" id="IPR004099">
    <property type="entry name" value="Pyr_nucl-diS_OxRdtase_dimer"/>
</dbReference>
<evidence type="ECO:0000313" key="10">
    <source>
        <dbReference type="EMBL" id="TQJ10819.1"/>
    </source>
</evidence>
<dbReference type="PANTHER" id="PTHR22912:SF151">
    <property type="entry name" value="DIHYDROLIPOYL DEHYDROGENASE, MITOCHONDRIAL"/>
    <property type="match status" value="1"/>
</dbReference>
<dbReference type="GO" id="GO:0050660">
    <property type="term" value="F:flavin adenine dinucleotide binding"/>
    <property type="evidence" value="ECO:0007669"/>
    <property type="project" value="TreeGrafter"/>
</dbReference>
<evidence type="ECO:0000256" key="5">
    <source>
        <dbReference type="PIRSR" id="PIRSR000350-3"/>
    </source>
</evidence>
<feature type="domain" description="FAD/NAD(P)-binding" evidence="9">
    <location>
        <begin position="22"/>
        <end position="359"/>
    </location>
</feature>
<dbReference type="Pfam" id="PF02852">
    <property type="entry name" value="Pyr_redox_dim"/>
    <property type="match status" value="1"/>
</dbReference>
<dbReference type="GO" id="GO:0006103">
    <property type="term" value="P:2-oxoglutarate metabolic process"/>
    <property type="evidence" value="ECO:0007669"/>
    <property type="project" value="TreeGrafter"/>
</dbReference>
<dbReference type="InterPro" id="IPR036188">
    <property type="entry name" value="FAD/NAD-bd_sf"/>
</dbReference>
<keyword evidence="5" id="KW-0547">Nucleotide-binding</keyword>
<dbReference type="Gene3D" id="3.30.390.30">
    <property type="match status" value="1"/>
</dbReference>
<feature type="binding site" evidence="5">
    <location>
        <begin position="199"/>
        <end position="206"/>
    </location>
    <ligand>
        <name>NAD(+)</name>
        <dbReference type="ChEBI" id="CHEBI:57540"/>
    </ligand>
</feature>
<feature type="region of interest" description="Disordered" evidence="7">
    <location>
        <begin position="1"/>
        <end position="20"/>
    </location>
</feature>
<evidence type="ECO:0000256" key="3">
    <source>
        <dbReference type="ARBA" id="ARBA00022827"/>
    </source>
</evidence>
<dbReference type="EMBL" id="VFMN01000001">
    <property type="protein sequence ID" value="TQJ10819.1"/>
    <property type="molecule type" value="Genomic_DNA"/>
</dbReference>
<dbReference type="Gene3D" id="3.50.50.60">
    <property type="entry name" value="FAD/NAD(P)-binding domain"/>
    <property type="match status" value="2"/>
</dbReference>
<dbReference type="InterPro" id="IPR016156">
    <property type="entry name" value="FAD/NAD-linked_Rdtase_dimer_sf"/>
</dbReference>
<dbReference type="InterPro" id="IPR023753">
    <property type="entry name" value="FAD/NAD-binding_dom"/>
</dbReference>
<dbReference type="PRINTS" id="PR00411">
    <property type="entry name" value="PNDRDTASEI"/>
</dbReference>
<accession>A0A542E6A5</accession>
<reference evidence="10 11" key="1">
    <citation type="submission" date="2019-06" db="EMBL/GenBank/DDBJ databases">
        <title>Sequencing the genomes of 1000 actinobacteria strains.</title>
        <authorList>
            <person name="Klenk H.-P."/>
        </authorList>
    </citation>
    <scope>NUCLEOTIDE SEQUENCE [LARGE SCALE GENOMIC DNA]</scope>
    <source>
        <strain evidence="10 11">DSM 18607</strain>
    </source>
</reference>
<keyword evidence="2" id="KW-0285">Flavoprotein</keyword>
<dbReference type="PRINTS" id="PR00368">
    <property type="entry name" value="FADPNR"/>
</dbReference>
<dbReference type="PIRSF" id="PIRSF000350">
    <property type="entry name" value="Mercury_reductase_MerA"/>
    <property type="match status" value="1"/>
</dbReference>
<feature type="binding site" evidence="5">
    <location>
        <position position="345"/>
    </location>
    <ligand>
        <name>FAD</name>
        <dbReference type="ChEBI" id="CHEBI:57692"/>
    </ligand>
</feature>
<protein>
    <submittedName>
        <fullName evidence="10">Dihydrolipoamide dehydrogenase</fullName>
    </submittedName>
</protein>
<evidence type="ECO:0000313" key="11">
    <source>
        <dbReference type="Proteomes" id="UP000317893"/>
    </source>
</evidence>
<organism evidence="10 11">
    <name type="scientific">Lapillicoccus jejuensis</name>
    <dbReference type="NCBI Taxonomy" id="402171"/>
    <lineage>
        <taxon>Bacteria</taxon>
        <taxon>Bacillati</taxon>
        <taxon>Actinomycetota</taxon>
        <taxon>Actinomycetes</taxon>
        <taxon>Micrococcales</taxon>
        <taxon>Intrasporangiaceae</taxon>
        <taxon>Lapillicoccus</taxon>
    </lineage>
</organism>
<dbReference type="SUPFAM" id="SSF55424">
    <property type="entry name" value="FAD/NAD-linked reductases, dimerisation (C-terminal) domain"/>
    <property type="match status" value="1"/>
</dbReference>
<evidence type="ECO:0000259" key="8">
    <source>
        <dbReference type="Pfam" id="PF02852"/>
    </source>
</evidence>
<dbReference type="Proteomes" id="UP000317893">
    <property type="component" value="Unassembled WGS sequence"/>
</dbReference>
<keyword evidence="3 5" id="KW-0274">FAD</keyword>